<evidence type="ECO:0000256" key="2">
    <source>
        <dbReference type="ARBA" id="ARBA00023125"/>
    </source>
</evidence>
<reference evidence="6 7" key="1">
    <citation type="submission" date="2022-03" db="EMBL/GenBank/DDBJ databases">
        <title>Mucilaginibacter sp. isolated from the gut of Protaetia brevitarsis seulensis larvae.</title>
        <authorList>
            <person name="Won M."/>
            <person name="Kim S.-J."/>
            <person name="Kwon S.-W."/>
        </authorList>
    </citation>
    <scope>NUCLEOTIDE SEQUENCE [LARGE SCALE GENOMIC DNA]</scope>
    <source>
        <strain evidence="6 7">CFWR-12</strain>
    </source>
</reference>
<dbReference type="InterPro" id="IPR041479">
    <property type="entry name" value="TetR_CgmR_C"/>
</dbReference>
<dbReference type="SUPFAM" id="SSF46689">
    <property type="entry name" value="Homeodomain-like"/>
    <property type="match status" value="1"/>
</dbReference>
<keyword evidence="2 4" id="KW-0238">DNA-binding</keyword>
<dbReference type="Proteomes" id="UP000832097">
    <property type="component" value="Chromosome"/>
</dbReference>
<dbReference type="RefSeq" id="WP_243558260.1">
    <property type="nucleotide sequence ID" value="NZ_CP094528.1"/>
</dbReference>
<name>A0ABY4C5E9_9MICO</name>
<dbReference type="InterPro" id="IPR050109">
    <property type="entry name" value="HTH-type_TetR-like_transc_reg"/>
</dbReference>
<evidence type="ECO:0000256" key="1">
    <source>
        <dbReference type="ARBA" id="ARBA00023015"/>
    </source>
</evidence>
<evidence type="ECO:0000313" key="6">
    <source>
        <dbReference type="EMBL" id="UOE45662.1"/>
    </source>
</evidence>
<evidence type="ECO:0000256" key="3">
    <source>
        <dbReference type="ARBA" id="ARBA00023163"/>
    </source>
</evidence>
<protein>
    <submittedName>
        <fullName evidence="6">TetR/AcrR family transcriptional regulator</fullName>
    </submittedName>
</protein>
<proteinExistence type="predicted"/>
<dbReference type="PANTHER" id="PTHR30055:SF234">
    <property type="entry name" value="HTH-TYPE TRANSCRIPTIONAL REGULATOR BETI"/>
    <property type="match status" value="1"/>
</dbReference>
<feature type="domain" description="HTH tetR-type" evidence="5">
    <location>
        <begin position="6"/>
        <end position="66"/>
    </location>
</feature>
<dbReference type="PANTHER" id="PTHR30055">
    <property type="entry name" value="HTH-TYPE TRANSCRIPTIONAL REGULATOR RUTR"/>
    <property type="match status" value="1"/>
</dbReference>
<dbReference type="Pfam" id="PF00440">
    <property type="entry name" value="TetR_N"/>
    <property type="match status" value="1"/>
</dbReference>
<dbReference type="PROSITE" id="PS50977">
    <property type="entry name" value="HTH_TETR_2"/>
    <property type="match status" value="1"/>
</dbReference>
<dbReference type="Gene3D" id="1.10.357.10">
    <property type="entry name" value="Tetracycline Repressor, domain 2"/>
    <property type="match status" value="1"/>
</dbReference>
<dbReference type="SUPFAM" id="SSF48498">
    <property type="entry name" value="Tetracyclin repressor-like, C-terminal domain"/>
    <property type="match status" value="1"/>
</dbReference>
<evidence type="ECO:0000313" key="7">
    <source>
        <dbReference type="Proteomes" id="UP000832097"/>
    </source>
</evidence>
<dbReference type="PRINTS" id="PR00455">
    <property type="entry name" value="HTHTETR"/>
</dbReference>
<evidence type="ECO:0000259" key="5">
    <source>
        <dbReference type="PROSITE" id="PS50977"/>
    </source>
</evidence>
<dbReference type="InterPro" id="IPR001647">
    <property type="entry name" value="HTH_TetR"/>
</dbReference>
<keyword evidence="1" id="KW-0805">Transcription regulation</keyword>
<evidence type="ECO:0000256" key="4">
    <source>
        <dbReference type="PROSITE-ProRule" id="PRU00335"/>
    </source>
</evidence>
<keyword evidence="7" id="KW-1185">Reference proteome</keyword>
<dbReference type="EMBL" id="CP094528">
    <property type="protein sequence ID" value="UOE45662.1"/>
    <property type="molecule type" value="Genomic_DNA"/>
</dbReference>
<keyword evidence="3" id="KW-0804">Transcription</keyword>
<dbReference type="Pfam" id="PF17937">
    <property type="entry name" value="TetR_C_28"/>
    <property type="match status" value="1"/>
</dbReference>
<dbReference type="InterPro" id="IPR036271">
    <property type="entry name" value="Tet_transcr_reg_TetR-rel_C_sf"/>
</dbReference>
<sequence>MHQRSPAVRAGILEAAARVILREGAEHFTISRVAREAGLSVGGLRYHFASKHDLLVGLVDHAVAGFDAALAAAGDAPGSRTRAYIDATLSDTGSRELAAALVATVAVDSRLLAVLRAHFARWQAMLDDDGIDDTTAVLVRLAMDGWWLAAFVDLAPPRGRAATELRTRLNALVTEATGD</sequence>
<organism evidence="6 7">
    <name type="scientific">Agromyces larvae</name>
    <dbReference type="NCBI Taxonomy" id="2929802"/>
    <lineage>
        <taxon>Bacteria</taxon>
        <taxon>Bacillati</taxon>
        <taxon>Actinomycetota</taxon>
        <taxon>Actinomycetes</taxon>
        <taxon>Micrococcales</taxon>
        <taxon>Microbacteriaceae</taxon>
        <taxon>Agromyces</taxon>
    </lineage>
</organism>
<dbReference type="InterPro" id="IPR009057">
    <property type="entry name" value="Homeodomain-like_sf"/>
</dbReference>
<accession>A0ABY4C5E9</accession>
<feature type="DNA-binding region" description="H-T-H motif" evidence="4">
    <location>
        <begin position="29"/>
        <end position="48"/>
    </location>
</feature>
<gene>
    <name evidence="6" type="ORF">MTO99_07915</name>
</gene>